<reference evidence="1" key="1">
    <citation type="submission" date="2020-05" db="EMBL/GenBank/DDBJ databases">
        <authorList>
            <person name="Chiriac C."/>
            <person name="Salcher M."/>
            <person name="Ghai R."/>
            <person name="Kavagutti S V."/>
        </authorList>
    </citation>
    <scope>NUCLEOTIDE SEQUENCE</scope>
</reference>
<dbReference type="AlphaFoldDB" id="A0A6J6IFQ6"/>
<evidence type="ECO:0000313" key="1">
    <source>
        <dbReference type="EMBL" id="CAB4620668.1"/>
    </source>
</evidence>
<accession>A0A6J6IFQ6</accession>
<organism evidence="1">
    <name type="scientific">freshwater metagenome</name>
    <dbReference type="NCBI Taxonomy" id="449393"/>
    <lineage>
        <taxon>unclassified sequences</taxon>
        <taxon>metagenomes</taxon>
        <taxon>ecological metagenomes</taxon>
    </lineage>
</organism>
<proteinExistence type="predicted"/>
<sequence>MKLSTLSIGFGSVGTWTQGVLVLSLDTPQEN</sequence>
<dbReference type="EMBL" id="CAEZVI010000001">
    <property type="protein sequence ID" value="CAB4620668.1"/>
    <property type="molecule type" value="Genomic_DNA"/>
</dbReference>
<gene>
    <name evidence="1" type="ORF">UFOPK1981_00024</name>
</gene>
<name>A0A6J6IFQ6_9ZZZZ</name>
<protein>
    <submittedName>
        <fullName evidence="1">Unannotated protein</fullName>
    </submittedName>
</protein>